<keyword evidence="5" id="KW-1185">Reference proteome</keyword>
<dbReference type="AlphaFoldDB" id="A0A8R1I9B7"/>
<dbReference type="PROSITE" id="PS51034">
    <property type="entry name" value="ZP_2"/>
    <property type="match status" value="1"/>
</dbReference>
<feature type="domain" description="ZP" evidence="3">
    <location>
        <begin position="1"/>
        <end position="163"/>
    </location>
</feature>
<dbReference type="Pfam" id="PF25301">
    <property type="entry name" value="CUT_C"/>
    <property type="match status" value="1"/>
</dbReference>
<evidence type="ECO:0000313" key="5">
    <source>
        <dbReference type="Proteomes" id="UP000005237"/>
    </source>
</evidence>
<dbReference type="PANTHER" id="PTHR22907:SF60">
    <property type="entry name" value="CUTICLIN-3"/>
    <property type="match status" value="1"/>
</dbReference>
<proteinExistence type="predicted"/>
<reference evidence="4" key="2">
    <citation type="submission" date="2022-06" db="UniProtKB">
        <authorList>
            <consortium name="EnsemblMetazoa"/>
        </authorList>
    </citation>
    <scope>IDENTIFICATION</scope>
    <source>
        <strain evidence="4">DF5081</strain>
    </source>
</reference>
<organism evidence="4 5">
    <name type="scientific">Caenorhabditis japonica</name>
    <dbReference type="NCBI Taxonomy" id="281687"/>
    <lineage>
        <taxon>Eukaryota</taxon>
        <taxon>Metazoa</taxon>
        <taxon>Ecdysozoa</taxon>
        <taxon>Nematoda</taxon>
        <taxon>Chromadorea</taxon>
        <taxon>Rhabditida</taxon>
        <taxon>Rhabditina</taxon>
        <taxon>Rhabditomorpha</taxon>
        <taxon>Rhabditoidea</taxon>
        <taxon>Rhabditidae</taxon>
        <taxon>Peloderinae</taxon>
        <taxon>Caenorhabditis</taxon>
    </lineage>
</organism>
<dbReference type="PANTHER" id="PTHR22907">
    <property type="entry name" value="GH04558P"/>
    <property type="match status" value="1"/>
</dbReference>
<evidence type="ECO:0000259" key="3">
    <source>
        <dbReference type="PROSITE" id="PS51034"/>
    </source>
</evidence>
<keyword evidence="1 2" id="KW-0732">Signal</keyword>
<dbReference type="InterPro" id="IPR057475">
    <property type="entry name" value="CUT_C"/>
</dbReference>
<dbReference type="InterPro" id="IPR001507">
    <property type="entry name" value="ZP_dom"/>
</dbReference>
<protein>
    <submittedName>
        <fullName evidence="4">ZP domain-containing protein</fullName>
    </submittedName>
</protein>
<sequence>MPEQHHLVFIFFLVFTFLAPASSVYKSKQKPNLLSKTVENSITCDFSIHKKGPNGQTVSGASLDDEIYYKIKCKPITGNCLQVVNCTLSSDEPGFQPYPIIDDMGCSLEESLFKNVQYPTHFEAGIFNPFPIRFRASSAAVVLFCVTTVVPIEHGKCTRRHCQ</sequence>
<name>A0A8R1I9B7_CAEJA</name>
<feature type="chain" id="PRO_5035922045" evidence="2">
    <location>
        <begin position="24"/>
        <end position="163"/>
    </location>
</feature>
<dbReference type="InterPro" id="IPR051962">
    <property type="entry name" value="Cuticlin"/>
</dbReference>
<accession>A0A8R1I9B7</accession>
<evidence type="ECO:0000313" key="4">
    <source>
        <dbReference type="EnsemblMetazoa" id="CJA26808.1"/>
    </source>
</evidence>
<evidence type="ECO:0000256" key="1">
    <source>
        <dbReference type="ARBA" id="ARBA00022729"/>
    </source>
</evidence>
<reference evidence="5" key="1">
    <citation type="submission" date="2010-08" db="EMBL/GenBank/DDBJ databases">
        <authorList>
            <consortium name="Caenorhabditis japonica Sequencing Consortium"/>
            <person name="Wilson R.K."/>
        </authorList>
    </citation>
    <scope>NUCLEOTIDE SEQUENCE [LARGE SCALE GENOMIC DNA]</scope>
    <source>
        <strain evidence="5">DF5081</strain>
    </source>
</reference>
<evidence type="ECO:0000256" key="2">
    <source>
        <dbReference type="SAM" id="SignalP"/>
    </source>
</evidence>
<feature type="signal peptide" evidence="2">
    <location>
        <begin position="1"/>
        <end position="23"/>
    </location>
</feature>
<dbReference type="EnsemblMetazoa" id="CJA26808.1">
    <property type="protein sequence ID" value="CJA26808.1"/>
    <property type="gene ID" value="WBGene00182380"/>
</dbReference>
<dbReference type="Proteomes" id="UP000005237">
    <property type="component" value="Unassembled WGS sequence"/>
</dbReference>